<dbReference type="EMBL" id="HG712732">
    <property type="protein sequence ID" value="CDJ51306.1"/>
    <property type="molecule type" value="Genomic_DNA"/>
</dbReference>
<feature type="compositionally biased region" description="Low complexity" evidence="2">
    <location>
        <begin position="1991"/>
        <end position="2008"/>
    </location>
</feature>
<evidence type="ECO:0000256" key="1">
    <source>
        <dbReference type="SAM" id="Coils"/>
    </source>
</evidence>
<evidence type="ECO:0000313" key="5">
    <source>
        <dbReference type="Proteomes" id="UP000030750"/>
    </source>
</evidence>
<feature type="region of interest" description="Disordered" evidence="2">
    <location>
        <begin position="1488"/>
        <end position="1510"/>
    </location>
</feature>
<reference evidence="4" key="1">
    <citation type="submission" date="2013-10" db="EMBL/GenBank/DDBJ databases">
        <title>Genomic analysis of the causative agents of coccidiosis in chickens.</title>
        <authorList>
            <person name="Reid A.J."/>
            <person name="Blake D."/>
            <person name="Billington K."/>
            <person name="Browne H."/>
            <person name="Dunn M."/>
            <person name="Hung S."/>
            <person name="Kawahara F."/>
            <person name="Miranda-Saavedra D."/>
            <person name="Mourier T."/>
            <person name="Nagra H."/>
            <person name="Otto T.D."/>
            <person name="Rawlings N."/>
            <person name="Sanchez A."/>
            <person name="Sanders M."/>
            <person name="Subramaniam C."/>
            <person name="Tay Y."/>
            <person name="Dear P."/>
            <person name="Doerig C."/>
            <person name="Gruber A."/>
            <person name="Parkinson J."/>
            <person name="Shirley M."/>
            <person name="Wan K.L."/>
            <person name="Berriman M."/>
            <person name="Tomley F."/>
            <person name="Pain A."/>
        </authorList>
    </citation>
    <scope>NUCLEOTIDE SEQUENCE [LARGE SCALE GENOMIC DNA]</scope>
    <source>
        <strain evidence="4">Houghton</strain>
    </source>
</reference>
<feature type="coiled-coil region" evidence="1">
    <location>
        <begin position="711"/>
        <end position="745"/>
    </location>
</feature>
<feature type="compositionally biased region" description="Low complexity" evidence="2">
    <location>
        <begin position="806"/>
        <end position="825"/>
    </location>
</feature>
<feature type="region of interest" description="Disordered" evidence="2">
    <location>
        <begin position="520"/>
        <end position="546"/>
    </location>
</feature>
<sequence>MSLQSHAYFGGSQDATAMQASVHTPWIASSTTAAGSAEKIRKAQAEAASVAPEDAPSRASVPGPNPSLQETPTPGVLASKALKPTDGIKDIPQGVNGSTSSADTESSMDSAGEYCLGLKQLALQSVLLLVSWGFLALLQPNGRPLLLLVAIALSRLHLGWLLCCVLRMLLPRCSSKEPSECLTEPNQGGFSAFFWRLRRRCWSRLPLRYWHSAFYLFLLLVAFWAASVVWEDSQDGLQTLQSGEGTPLPPSQAWMGGGFPSLLLNSDSPQHVKIAATAVARGREASDRLLWLLHSTAEQQFGRVLLWLRSLTFWLNSVLLQPFVALLRHTGLVASVNGTCSISDAPEAAHDSVGSEEGWFLWVQAAIQSAVRSLPNAAQTFLCGEKASGHLNVEEEAAVWSKRAPEAPHDFEAEGSVVELGPYCLALLLLLAYSLSTALHRVGLAGFAAFRHFLVVWGLDQGGSSKKPWAESLAVASRSALTAFAAAFVLLALVWGAAAVATQAVVLMRSVWRRLFGQEPADPARGPHQKETDDSTSSRSVRSDVGGSRGAVGLEILAACLTCWVLLLSDREFVMFTWATMQPLRLSVLSTVLLLRLPSSQVATLLTWPAPLREPALVLQRSQPLRIIDPVAVGSMLGCVLAAATLSLVLHLAAKLGGLFKRQFASSCATQADADLQLLGASRGQWGVRSSSSPPPSGGDSPAPNTLWQKLQEQNQVIAELQASLKKERCRASLAEELIAKLKEEARAQIVKAPPAGLPGSKQPMLPNKTQVESPRTLAVAEGVGSGQAQQGQHQDQPQHNEQQEQPKQQQNHEQQQQQQQQQQDSGDLAKDSQQQVLGTPQNQTNTYAEELQEAQKQLEELQRQLCGAQGQLSELQQQRDSEASAYERLQQRLEAEAEQWRKKEEEARAECDRLRADLAEVSRSLEGLKRAQGEQQQQAVATQAEDKAHIKHMTQLLQKQAEDLANKTAQINELREKLTQVASTYAREAVRLVDSHSQTPLVEGGPLLEQTGGPPPNEVVEQVLLELSGITHRIKQNVENDTKTVNFHKTHLSSLVSRASPNLSHASGPSSTDPEPQPNHSSRDTALSGEDAPLLEEPNSVDPSPRKGAAAFRRPDRKEALLKEESRKLEQALQTISKCIFPLCAVLERLELPRGTLDDARRLLATTRHYTGDGAWLQQILARPSSCTWMGDVKALAEVLAELGRAWPSEESCTRLLQREGDVHTLSPFLPLASLPHGRQRVAMVHFVLGLNAQWQAACCRLDRLEAALWLLRRSPVLRTLCAICAALYEEMNRAFISEGFGEAADNDAEKKEAISAAAAAAPTRWCARIWETSESRDAALEMFEVWKDNGDFNFACLKNASNIHPPSLKGLSLLHLILSRALAATGEGEGKPPHAGGGEGEGEGAFLQRLKTEVYGSISAPSSSSALSDTKSSAVSPASCPSTAPAPAHKCDCAICLDADLAPHGPPRDWKRQLLTMKEKQIFKIPSRKTFSPSTDSPPSQSPTPAAAAKEQVLVHLTPYGSRLHPASTGPERVVVAAAERKPKAYVYPRASVVSYLYHYRYSVYIKSVLRNRLTRSGVRGAGNLQENRSVSDGLEAAIAIVTLYCDDLTGRQNKLAEMGRHLQQEFSVANRYCSGWQGGGLFGAASVVSQATSRGSSGSPGSVGGGSVSIRKPLAPPAAEAASAPGHVPTETERGLELACQILKNVHAAVPLLTDAWSDLRSIHNKEAITVMTGLLEAWPLTKGATDRTVLSKLPLLLSQADIPPLRAMVAKASSAAVAAEAAVKAQEAARRVIASEIAAQPQRSLGQEEINRLTGLAAAKNLHLEAADGSSRGSDRSIPCPTLLTCQSAPSHTNKSSRSRQLNMTLPVPSKPTRRIAAGSSSSTSDCPVQGRRPLAHMRNFSGGSAVPPPKQLQGRIGRYNTHPAEGPASHLGRSGGKQHAPEPAVAPPLQQLAATQGQQRRASGAGGGLSSTALERPLPQLRLEGADAASTASAVSGGAPSAAQRLPPVEPAVVVSLEAPGEQSDSGNRSSPSPCLLECLENHFEPGGQGEGALSGGPAESQQALQPQRLDSNASAAAAASTTGAQEPGPMQLAEESS</sequence>
<feature type="transmembrane region" description="Helical" evidence="3">
    <location>
        <begin position="550"/>
        <end position="568"/>
    </location>
</feature>
<feature type="compositionally biased region" description="Low complexity" evidence="2">
    <location>
        <begin position="934"/>
        <end position="944"/>
    </location>
</feature>
<evidence type="ECO:0000313" key="4">
    <source>
        <dbReference type="EMBL" id="CDJ51306.1"/>
    </source>
</evidence>
<evidence type="ECO:0000256" key="3">
    <source>
        <dbReference type="SAM" id="Phobius"/>
    </source>
</evidence>
<feature type="compositionally biased region" description="Polar residues" evidence="2">
    <location>
        <begin position="2065"/>
        <end position="2078"/>
    </location>
</feature>
<feature type="compositionally biased region" description="Polar residues" evidence="2">
    <location>
        <begin position="1059"/>
        <end position="1081"/>
    </location>
</feature>
<feature type="compositionally biased region" description="Low complexity" evidence="2">
    <location>
        <begin position="1494"/>
        <end position="1510"/>
    </location>
</feature>
<evidence type="ECO:0000256" key="2">
    <source>
        <dbReference type="SAM" id="MobiDB-lite"/>
    </source>
</evidence>
<dbReference type="PANTHER" id="PTHR48125">
    <property type="entry name" value="LP07818P1"/>
    <property type="match status" value="1"/>
</dbReference>
<keyword evidence="5" id="KW-1185">Reference proteome</keyword>
<feature type="compositionally biased region" description="Low complexity" evidence="2">
    <location>
        <begin position="1946"/>
        <end position="1968"/>
    </location>
</feature>
<feature type="compositionally biased region" description="Polar residues" evidence="2">
    <location>
        <begin position="2028"/>
        <end position="2038"/>
    </location>
</feature>
<keyword evidence="3" id="KW-1133">Transmembrane helix</keyword>
<feature type="compositionally biased region" description="Polar residues" evidence="2">
    <location>
        <begin position="95"/>
        <end position="105"/>
    </location>
</feature>
<gene>
    <name evidence="4" type="ORF">EBH_0000510</name>
</gene>
<feature type="region of interest" description="Disordered" evidence="2">
    <location>
        <begin position="1831"/>
        <end position="1978"/>
    </location>
</feature>
<feature type="region of interest" description="Disordered" evidence="2">
    <location>
        <begin position="928"/>
        <end position="948"/>
    </location>
</feature>
<feature type="compositionally biased region" description="Low complexity" evidence="2">
    <location>
        <begin position="787"/>
        <end position="796"/>
    </location>
</feature>
<feature type="region of interest" description="Disordered" evidence="2">
    <location>
        <begin position="685"/>
        <end position="706"/>
    </location>
</feature>
<proteinExistence type="predicted"/>
<feature type="region of interest" description="Disordered" evidence="2">
    <location>
        <begin position="2024"/>
        <end position="2103"/>
    </location>
</feature>
<organism evidence="4 5">
    <name type="scientific">Eimeria brunetti</name>
    <dbReference type="NCBI Taxonomy" id="51314"/>
    <lineage>
        <taxon>Eukaryota</taxon>
        <taxon>Sar</taxon>
        <taxon>Alveolata</taxon>
        <taxon>Apicomplexa</taxon>
        <taxon>Conoidasida</taxon>
        <taxon>Coccidia</taxon>
        <taxon>Eucoccidiorida</taxon>
        <taxon>Eimeriorina</taxon>
        <taxon>Eimeriidae</taxon>
        <taxon>Eimeria</taxon>
    </lineage>
</organism>
<dbReference type="OrthoDB" id="347825at2759"/>
<keyword evidence="3" id="KW-0472">Membrane</keyword>
<feature type="compositionally biased region" description="Low complexity" evidence="2">
    <location>
        <begin position="2079"/>
        <end position="2090"/>
    </location>
</feature>
<feature type="coiled-coil region" evidence="1">
    <location>
        <begin position="958"/>
        <end position="985"/>
    </location>
</feature>
<keyword evidence="3" id="KW-0812">Transmembrane</keyword>
<feature type="compositionally biased region" description="Low complexity" evidence="2">
    <location>
        <begin position="535"/>
        <end position="546"/>
    </location>
</feature>
<keyword evidence="1" id="KW-0175">Coiled coil</keyword>
<protein>
    <submittedName>
        <fullName evidence="4">Uncharacterized protein</fullName>
    </submittedName>
</protein>
<dbReference type="Proteomes" id="UP000030750">
    <property type="component" value="Unassembled WGS sequence"/>
</dbReference>
<dbReference type="PANTHER" id="PTHR48125:SF12">
    <property type="entry name" value="AT HOOK TRANSCRIPTION FACTOR FAMILY-RELATED"/>
    <property type="match status" value="1"/>
</dbReference>
<reference evidence="4" key="2">
    <citation type="submission" date="2013-10" db="EMBL/GenBank/DDBJ databases">
        <authorList>
            <person name="Aslett M."/>
        </authorList>
    </citation>
    <scope>NUCLEOTIDE SEQUENCE [LARGE SCALE GENOMIC DNA]</scope>
    <source>
        <strain evidence="4">Houghton</strain>
    </source>
</reference>
<feature type="transmembrane region" description="Helical" evidence="3">
    <location>
        <begin position="145"/>
        <end position="170"/>
    </location>
</feature>
<feature type="region of interest" description="Disordered" evidence="2">
    <location>
        <begin position="753"/>
        <end position="836"/>
    </location>
</feature>
<accession>U6LMA7</accession>
<feature type="region of interest" description="Disordered" evidence="2">
    <location>
        <begin position="1059"/>
        <end position="1116"/>
    </location>
</feature>
<feature type="region of interest" description="Disordered" evidence="2">
    <location>
        <begin position="31"/>
        <end position="105"/>
    </location>
</feature>
<feature type="transmembrane region" description="Helical" evidence="3">
    <location>
        <begin position="631"/>
        <end position="654"/>
    </location>
</feature>
<feature type="region of interest" description="Disordered" evidence="2">
    <location>
        <begin position="1423"/>
        <end position="1443"/>
    </location>
</feature>
<feature type="region of interest" description="Disordered" evidence="2">
    <location>
        <begin position="997"/>
        <end position="1018"/>
    </location>
</feature>
<feature type="transmembrane region" description="Helical" evidence="3">
    <location>
        <begin position="479"/>
        <end position="507"/>
    </location>
</feature>
<dbReference type="VEuPathDB" id="ToxoDB:EBH_0000510"/>
<feature type="transmembrane region" description="Helical" evidence="3">
    <location>
        <begin position="209"/>
        <end position="230"/>
    </location>
</feature>
<feature type="compositionally biased region" description="Polar residues" evidence="2">
    <location>
        <begin position="1848"/>
        <end position="1868"/>
    </location>
</feature>
<feature type="region of interest" description="Disordered" evidence="2">
    <location>
        <begin position="1991"/>
        <end position="2012"/>
    </location>
</feature>
<name>U6LMA7_9EIME</name>